<keyword evidence="3" id="KW-1185">Reference proteome</keyword>
<evidence type="ECO:0000313" key="2">
    <source>
        <dbReference type="EMBL" id="UJF34217.1"/>
    </source>
</evidence>
<dbReference type="Proteomes" id="UP001649230">
    <property type="component" value="Chromosome"/>
</dbReference>
<dbReference type="InterPro" id="IPR013783">
    <property type="entry name" value="Ig-like_fold"/>
</dbReference>
<dbReference type="SUPFAM" id="SSF49452">
    <property type="entry name" value="Starch-binding domain-like"/>
    <property type="match status" value="1"/>
</dbReference>
<protein>
    <recommendedName>
        <fullName evidence="1">CBM20 domain-containing protein</fullName>
    </recommendedName>
</protein>
<reference evidence="2 3" key="1">
    <citation type="journal article" date="2024" name="Int. J. Syst. Evol. Microbiol.">
        <title>Paenibacillus hexagrammi sp. nov., a novel bacterium isolated from the gut content of Hexagrammos agrammus.</title>
        <authorList>
            <person name="Jung H.K."/>
            <person name="Kim D.G."/>
            <person name="Zin H."/>
            <person name="Park J."/>
            <person name="Jung H."/>
            <person name="Kim Y.O."/>
            <person name="Kong H.J."/>
            <person name="Kim J.W."/>
            <person name="Kim Y.S."/>
        </authorList>
    </citation>
    <scope>NUCLEOTIDE SEQUENCE [LARGE SCALE GENOMIC DNA]</scope>
    <source>
        <strain evidence="2 3">YPD9-1</strain>
    </source>
</reference>
<feature type="domain" description="CBM20" evidence="1">
    <location>
        <begin position="50"/>
        <end position="154"/>
    </location>
</feature>
<organism evidence="2 3">
    <name type="scientific">Paenibacillus hexagrammi</name>
    <dbReference type="NCBI Taxonomy" id="2908839"/>
    <lineage>
        <taxon>Bacteria</taxon>
        <taxon>Bacillati</taxon>
        <taxon>Bacillota</taxon>
        <taxon>Bacilli</taxon>
        <taxon>Bacillales</taxon>
        <taxon>Paenibacillaceae</taxon>
        <taxon>Paenibacillus</taxon>
    </lineage>
</organism>
<dbReference type="Gene3D" id="2.60.40.10">
    <property type="entry name" value="Immunoglobulins"/>
    <property type="match status" value="2"/>
</dbReference>
<dbReference type="Pfam" id="PF03423">
    <property type="entry name" value="CBM_25"/>
    <property type="match status" value="1"/>
</dbReference>
<accession>A0ABY3SK40</accession>
<evidence type="ECO:0000313" key="3">
    <source>
        <dbReference type="Proteomes" id="UP001649230"/>
    </source>
</evidence>
<gene>
    <name evidence="2" type="ORF">L0M14_03015</name>
</gene>
<dbReference type="InterPro" id="IPR005085">
    <property type="entry name" value="CBM25"/>
</dbReference>
<proteinExistence type="predicted"/>
<dbReference type="SMART" id="SM01065">
    <property type="entry name" value="CBM_2"/>
    <property type="match status" value="1"/>
</dbReference>
<dbReference type="InterPro" id="IPR002044">
    <property type="entry name" value="CBM20"/>
</dbReference>
<name>A0ABY3SK40_9BACL</name>
<dbReference type="InterPro" id="IPR013784">
    <property type="entry name" value="Carb-bd-like_fold"/>
</dbReference>
<sequence length="155" mass="16878">MKGIRFFFVVNGLTAVFNDGSGTWDNNGGNNYRFNEGTSTFESGTITASEPHPSILTITATVPDPTQADADIYLSSNVNTWNTSDPSYKMTKNVDGTYVLKLQIPPGTNLEYKLTKGSWDSVEVDASGTDIPNRSLTTTGGIQSVDITVQRWKDL</sequence>
<dbReference type="PROSITE" id="PS51166">
    <property type="entry name" value="CBM20"/>
    <property type="match status" value="1"/>
</dbReference>
<dbReference type="EMBL" id="CP090978">
    <property type="protein sequence ID" value="UJF34217.1"/>
    <property type="molecule type" value="Genomic_DNA"/>
</dbReference>
<evidence type="ECO:0000259" key="1">
    <source>
        <dbReference type="PROSITE" id="PS51166"/>
    </source>
</evidence>
<dbReference type="RefSeq" id="WP_235120690.1">
    <property type="nucleotide sequence ID" value="NZ_CP090978.1"/>
</dbReference>